<dbReference type="CDD" id="cd15482">
    <property type="entry name" value="Sialidase_non-viral"/>
    <property type="match status" value="1"/>
</dbReference>
<dbReference type="EnsemblBacteria" id="ABF42272">
    <property type="protein sequence ID" value="ABF42272"/>
    <property type="gene ID" value="Acid345_3271"/>
</dbReference>
<sequence>MRLATASIPRGRAVSLTQMFMRKLFSLLFVLLLAVTLASASSWKELGPDGGDARSLAFDPHNPDRILLGTSSGQLYMSNDRGHSWNRFAQIGLGDDYVLDNTAFDPSDPNTIYIGVWSVEHQRDAGDLYVTRDGGKSWKTIEGMRGKSIRALSIAPSNSKTLVIGALDGVYRSDDSGETWRRISPENHAEIKNIESIAIDPKNPDVVYAGTWHLPWKTDDGGKSWHHIKEGVIDDSDVFSIIVDFSNPSTVFASACSGIYKSESAGNLFHKVTGIPATARRTRVLMQDPKNPQIVYAGTTEGLYKTLDGGKTFKRMTGPEVIVNDVSVDPRDTSRVLLATDRSGVLASENGGATFTQSNRGYSHRQVSSLLVDSKDPNTIYVGLLNDRDFGGMYVSRDAGSTWSQASKGLKDRDVFTLRQAGDGDIFAGTNHGVMKFSSKTLLWEPASVVVKEKTTPGPKIPAKVVKGKKIPAHEGTPKVTIEKSELTSQVSQLVFTPALWYAAASSGVYSSKDDGKTWQHADIEGDVRFLAIGAFGDKAFAASALDGYVTTDHGGHWTQVSVPKFITGIYDAAVGFDQSLWLATQQGALRSGDDGKTWEHVTAGLPWKHVLTVSLDTANNRMLATSRDGRGVYSSSDNGQTWKYSDDAGLLVRSAVGYRGGYLAATAYNGVAISSAPGHSATAPSASGSGNSN</sequence>
<evidence type="ECO:0000313" key="4">
    <source>
        <dbReference type="EMBL" id="ABF42272.1"/>
    </source>
</evidence>
<dbReference type="eggNOG" id="COG3292">
    <property type="taxonomic scope" value="Bacteria"/>
</dbReference>
<dbReference type="GO" id="GO:0016787">
    <property type="term" value="F:hydrolase activity"/>
    <property type="evidence" value="ECO:0007669"/>
    <property type="project" value="UniProtKB-KW"/>
</dbReference>
<dbReference type="Pfam" id="PF25852">
    <property type="entry name" value="DUF6242_C"/>
    <property type="match status" value="1"/>
</dbReference>
<evidence type="ECO:0000256" key="1">
    <source>
        <dbReference type="ARBA" id="ARBA00022737"/>
    </source>
</evidence>
<evidence type="ECO:0000259" key="3">
    <source>
        <dbReference type="Pfam" id="PF25852"/>
    </source>
</evidence>
<dbReference type="Pfam" id="PF15902">
    <property type="entry name" value="Sortilin-Vps10"/>
    <property type="match status" value="1"/>
</dbReference>
<dbReference type="InterPro" id="IPR015943">
    <property type="entry name" value="WD40/YVTN_repeat-like_dom_sf"/>
</dbReference>
<keyword evidence="4" id="KW-0378">Hydrolase</keyword>
<dbReference type="PANTHER" id="PTHR43739:SF5">
    <property type="entry name" value="EXO-ALPHA-SIALIDASE"/>
    <property type="match status" value="1"/>
</dbReference>
<dbReference type="Gene3D" id="2.130.10.10">
    <property type="entry name" value="YVTN repeat-like/Quinoprotein amine dehydrogenase"/>
    <property type="match status" value="5"/>
</dbReference>
<dbReference type="Proteomes" id="UP000002432">
    <property type="component" value="Chromosome"/>
</dbReference>
<reference evidence="4 5" key="1">
    <citation type="journal article" date="2009" name="Appl. Environ. Microbiol.">
        <title>Three genomes from the phylum Acidobacteria provide insight into the lifestyles of these microorganisms in soils.</title>
        <authorList>
            <person name="Ward N.L."/>
            <person name="Challacombe J.F."/>
            <person name="Janssen P.H."/>
            <person name="Henrissat B."/>
            <person name="Coutinho P.M."/>
            <person name="Wu M."/>
            <person name="Xie G."/>
            <person name="Haft D.H."/>
            <person name="Sait M."/>
            <person name="Badger J."/>
            <person name="Barabote R.D."/>
            <person name="Bradley B."/>
            <person name="Brettin T.S."/>
            <person name="Brinkac L.M."/>
            <person name="Bruce D."/>
            <person name="Creasy T."/>
            <person name="Daugherty S.C."/>
            <person name="Davidsen T.M."/>
            <person name="DeBoy R.T."/>
            <person name="Detter J.C."/>
            <person name="Dodson R.J."/>
            <person name="Durkin A.S."/>
            <person name="Ganapathy A."/>
            <person name="Gwinn-Giglio M."/>
            <person name="Han C.S."/>
            <person name="Khouri H."/>
            <person name="Kiss H."/>
            <person name="Kothari S.P."/>
            <person name="Madupu R."/>
            <person name="Nelson K.E."/>
            <person name="Nelson W.C."/>
            <person name="Paulsen I."/>
            <person name="Penn K."/>
            <person name="Ren Q."/>
            <person name="Rosovitz M.J."/>
            <person name="Selengut J.D."/>
            <person name="Shrivastava S."/>
            <person name="Sullivan S.A."/>
            <person name="Tapia R."/>
            <person name="Thompson L.S."/>
            <person name="Watkins K.L."/>
            <person name="Yang Q."/>
            <person name="Yu C."/>
            <person name="Zafar N."/>
            <person name="Zhou L."/>
            <person name="Kuske C.R."/>
        </authorList>
    </citation>
    <scope>NUCLEOTIDE SEQUENCE [LARGE SCALE GENOMIC DNA]</scope>
    <source>
        <strain evidence="4 5">Ellin345</strain>
    </source>
</reference>
<feature type="domain" description="Sortilin N-terminal" evidence="2">
    <location>
        <begin position="40"/>
        <end position="142"/>
    </location>
</feature>
<feature type="domain" description="DUF6242" evidence="3">
    <location>
        <begin position="549"/>
        <end position="646"/>
    </location>
</feature>
<dbReference type="PANTHER" id="PTHR43739">
    <property type="entry name" value="XYLOGLUCANASE (EUROFUNG)"/>
    <property type="match status" value="1"/>
</dbReference>
<dbReference type="HOGENOM" id="CLU_399504_0_0_0"/>
<dbReference type="eggNOG" id="COG4447">
    <property type="taxonomic scope" value="Bacteria"/>
</dbReference>
<dbReference type="EMBL" id="CP000360">
    <property type="protein sequence ID" value="ABF42272.1"/>
    <property type="molecule type" value="Genomic_DNA"/>
</dbReference>
<dbReference type="KEGG" id="aba:Acid345_3271"/>
<dbReference type="InterPro" id="IPR031778">
    <property type="entry name" value="Sortilin_N"/>
</dbReference>
<dbReference type="InterPro" id="IPR058667">
    <property type="entry name" value="DUF6242_C"/>
</dbReference>
<evidence type="ECO:0000259" key="2">
    <source>
        <dbReference type="Pfam" id="PF15902"/>
    </source>
</evidence>
<dbReference type="OrthoDB" id="9767885at2"/>
<dbReference type="STRING" id="204669.Acid345_3271"/>
<name>Q1ILH8_KORVE</name>
<dbReference type="AlphaFoldDB" id="Q1ILH8"/>
<organism evidence="4 5">
    <name type="scientific">Koribacter versatilis (strain Ellin345)</name>
    <dbReference type="NCBI Taxonomy" id="204669"/>
    <lineage>
        <taxon>Bacteria</taxon>
        <taxon>Pseudomonadati</taxon>
        <taxon>Acidobacteriota</taxon>
        <taxon>Terriglobia</taxon>
        <taxon>Terriglobales</taxon>
        <taxon>Candidatus Korobacteraceae</taxon>
        <taxon>Candidatus Korobacter</taxon>
    </lineage>
</organism>
<dbReference type="InterPro" id="IPR052025">
    <property type="entry name" value="Xyloglucanase_GH74"/>
</dbReference>
<proteinExistence type="predicted"/>
<protein>
    <submittedName>
        <fullName evidence="4">Glycosyl hydrolase, BNR repeat protein</fullName>
    </submittedName>
</protein>
<gene>
    <name evidence="4" type="ordered locus">Acid345_3271</name>
</gene>
<dbReference type="SUPFAM" id="SSF110296">
    <property type="entry name" value="Oligoxyloglucan reducing end-specific cellobiohydrolase"/>
    <property type="match status" value="3"/>
</dbReference>
<evidence type="ECO:0000313" key="5">
    <source>
        <dbReference type="Proteomes" id="UP000002432"/>
    </source>
</evidence>
<accession>Q1ILH8</accession>
<dbReference type="GO" id="GO:0010411">
    <property type="term" value="P:xyloglucan metabolic process"/>
    <property type="evidence" value="ECO:0007669"/>
    <property type="project" value="TreeGrafter"/>
</dbReference>
<keyword evidence="5" id="KW-1185">Reference proteome</keyword>
<keyword evidence="1" id="KW-0677">Repeat</keyword>